<dbReference type="EMBL" id="QYBA01000124">
    <property type="protein sequence ID" value="TKY91830.1"/>
    <property type="molecule type" value="Genomic_DNA"/>
</dbReference>
<comment type="caution">
    <text evidence="1">The sequence shown here is derived from an EMBL/GenBank/DDBJ whole genome shotgun (WGS) entry which is preliminary data.</text>
</comment>
<name>A0AC61SB69_9EURY</name>
<organism evidence="1 2">
    <name type="scientific">Candidatus Methanomarinus sp</name>
    <dbReference type="NCBI Taxonomy" id="3386244"/>
    <lineage>
        <taxon>Archaea</taxon>
        <taxon>Methanobacteriati</taxon>
        <taxon>Methanobacteriota</taxon>
        <taxon>Stenosarchaea group</taxon>
        <taxon>Methanomicrobia</taxon>
        <taxon>Methanosarcinales</taxon>
        <taxon>ANME-2 cluster</taxon>
        <taxon>Candidatus Methanocomedenaceae</taxon>
        <taxon>Candidatus Methanomarinus</taxon>
    </lineage>
</organism>
<gene>
    <name evidence="1" type="ORF">C5S46_03815</name>
</gene>
<evidence type="ECO:0000313" key="2">
    <source>
        <dbReference type="Proteomes" id="UP000315423"/>
    </source>
</evidence>
<evidence type="ECO:0000313" key="1">
    <source>
        <dbReference type="EMBL" id="TKY91830.1"/>
    </source>
</evidence>
<accession>A0AC61SB69</accession>
<proteinExistence type="predicted"/>
<dbReference type="Proteomes" id="UP000315423">
    <property type="component" value="Unassembled WGS sequence"/>
</dbReference>
<sequence length="423" mass="47221">MNLGILKNYKEIKQHLNDPLFKNSYFLIATTVIGSILGFIFWMLVARYYTPHDVGLATALISAANLLVAFSLLGFNFGILRFLPNENDKQSMINSCLTITFLFSILLSTIFLLGIDIWSPALSFVYESMSYLLFFIVFVFTTALIRLQQTIFVALRSAELSFIQNIALSILKLILVVYLVAFGILGIFSSWAIAACIVLVVSTFFLTQRRVHSYLPIPTIKKKMIKAMFHISFGNYIAENFAAIPASVLPLMIINVLNPEMNAYFFMALAISNVLIMVPVAVTSSLFVEASYAPKQFRTNVIKAIKSTYLLTIPLILGIFIFGDELLLLFGKTYAENGFYVLCILTLSVIPFTINKVYMTIKNIQLKVKPIIYLNVLISILTIVLSYLLMVKIGLIGVAIGYTLSQGIGAVVVFAVVKMEGWV</sequence>
<protein>
    <submittedName>
        <fullName evidence="1">Uncharacterized protein</fullName>
    </submittedName>
</protein>
<reference evidence="1" key="1">
    <citation type="submission" date="2018-09" db="EMBL/GenBank/DDBJ databases">
        <title>A genomic encyclopedia of anaerobic methanotrophic archaea.</title>
        <authorList>
            <person name="Skennerton C.T."/>
            <person name="Chadwick G.L."/>
            <person name="Laso-Perez R."/>
            <person name="Leu A.O."/>
            <person name="Speth D.R."/>
            <person name="Yu H."/>
            <person name="Morgan-Lang C."/>
            <person name="Hatzenpichler R."/>
            <person name="Goudeau D."/>
            <person name="Malmstrom R."/>
            <person name="Woyke T."/>
            <person name="Hallam S."/>
            <person name="Tyson G.W."/>
            <person name="Wegener G."/>
            <person name="Boetius A."/>
            <person name="Orphan V.J."/>
        </authorList>
    </citation>
    <scope>NUCLEOTIDE SEQUENCE</scope>
    <source>
        <strain evidence="1">CONS3730D10UFb2</strain>
    </source>
</reference>